<keyword evidence="1" id="KW-0812">Transmembrane</keyword>
<reference evidence="2" key="2">
    <citation type="submission" date="2019-02" db="EMBL/GenBank/DDBJ databases">
        <authorList>
            <person name="Chen S.-C."/>
            <person name="Chien H.-H."/>
            <person name="Lai M.-C."/>
        </authorList>
    </citation>
    <scope>NUCLEOTIDE SEQUENCE</scope>
    <source>
        <strain evidence="2">N2F9704</strain>
    </source>
</reference>
<feature type="transmembrane region" description="Helical" evidence="1">
    <location>
        <begin position="180"/>
        <end position="198"/>
    </location>
</feature>
<dbReference type="Proteomes" id="UP001042704">
    <property type="component" value="Chromosome"/>
</dbReference>
<dbReference type="InterPro" id="IPR007404">
    <property type="entry name" value="YdjM-like"/>
</dbReference>
<accession>A0A8A3S6Q7</accession>
<dbReference type="GO" id="GO:0016787">
    <property type="term" value="F:hydrolase activity"/>
    <property type="evidence" value="ECO:0007669"/>
    <property type="project" value="UniProtKB-KW"/>
</dbReference>
<proteinExistence type="predicted"/>
<keyword evidence="1" id="KW-1133">Transmembrane helix</keyword>
<reference evidence="2" key="1">
    <citation type="journal article" date="2001" name="Int. J. Syst. Evol. Microbiol.">
        <title>Methanofollis aquaemaris sp. nov., a methanogen isolated from an aquaculture fish pond.</title>
        <authorList>
            <person name="Lai M.C."/>
            <person name="Chen S.C."/>
        </authorList>
    </citation>
    <scope>NUCLEOTIDE SEQUENCE</scope>
    <source>
        <strain evidence="2">N2F9704</strain>
    </source>
</reference>
<feature type="transmembrane region" description="Helical" evidence="1">
    <location>
        <begin position="148"/>
        <end position="168"/>
    </location>
</feature>
<evidence type="ECO:0000313" key="2">
    <source>
        <dbReference type="EMBL" id="QSZ67967.1"/>
    </source>
</evidence>
<name>A0A8A3S6Q7_9EURY</name>
<evidence type="ECO:0000313" key="3">
    <source>
        <dbReference type="Proteomes" id="UP001042704"/>
    </source>
</evidence>
<keyword evidence="2" id="KW-0378">Hydrolase</keyword>
<feature type="transmembrane region" description="Helical" evidence="1">
    <location>
        <begin position="259"/>
        <end position="277"/>
    </location>
</feature>
<keyword evidence="3" id="KW-1185">Reference proteome</keyword>
<keyword evidence="1" id="KW-0472">Membrane</keyword>
<protein>
    <submittedName>
        <fullName evidence="2">Metal-dependent hydrolase</fullName>
    </submittedName>
</protein>
<organism evidence="2 3">
    <name type="scientific">Methanofollis aquaemaris</name>
    <dbReference type="NCBI Taxonomy" id="126734"/>
    <lineage>
        <taxon>Archaea</taxon>
        <taxon>Methanobacteriati</taxon>
        <taxon>Methanobacteriota</taxon>
        <taxon>Stenosarchaea group</taxon>
        <taxon>Methanomicrobia</taxon>
        <taxon>Methanomicrobiales</taxon>
        <taxon>Methanomicrobiaceae</taxon>
        <taxon>Methanofollis</taxon>
    </lineage>
</organism>
<dbReference type="AlphaFoldDB" id="A0A8A3S6Q7"/>
<gene>
    <name evidence="2" type="ORF">RJ40_10900</name>
</gene>
<feature type="transmembrane region" description="Helical" evidence="1">
    <location>
        <begin position="111"/>
        <end position="136"/>
    </location>
</feature>
<feature type="transmembrane region" description="Helical" evidence="1">
    <location>
        <begin position="231"/>
        <end position="253"/>
    </location>
</feature>
<dbReference type="Pfam" id="PF04307">
    <property type="entry name" value="YdjM"/>
    <property type="match status" value="1"/>
</dbReference>
<dbReference type="EMBL" id="CP036172">
    <property type="protein sequence ID" value="QSZ67967.1"/>
    <property type="molecule type" value="Genomic_DNA"/>
</dbReference>
<sequence length="282" mass="30577">MSDRRADRWNGLRRDRAATGHRDAYLDTGQERPQVRPLCPVGDDAVKGDEHISISLATAATVLAPLLLTIPPEWAVAALFGVFIGALAPDADANDSAIFHTHMPGRRGRRVYFLPFFGYGIKYLVYYPISLPFILFLGERGMPRHRGVLHSGIGVLLMTLVVGFYAWLLGTAVLGFPWNGAVQAFLFGLFGGAVFHLLEDSCTKSGVAWLFPLSAHRTKGRIVTGNDDRRPAAYVLVMGAGAVGVFAACVMGQIPVELIPWSGAALAAALWGIFLIISRFGR</sequence>
<dbReference type="KEGG" id="maqe:RJ40_10900"/>
<evidence type="ECO:0000256" key="1">
    <source>
        <dbReference type="SAM" id="Phobius"/>
    </source>
</evidence>